<dbReference type="OrthoDB" id="5526311at2"/>
<evidence type="ECO:0000313" key="9">
    <source>
        <dbReference type="EMBL" id="RWZ49906.1"/>
    </source>
</evidence>
<dbReference type="AlphaFoldDB" id="A0A444PRQ5"/>
<dbReference type="GO" id="GO:0006004">
    <property type="term" value="P:fucose metabolic process"/>
    <property type="evidence" value="ECO:0007669"/>
    <property type="project" value="InterPro"/>
</dbReference>
<keyword evidence="6" id="KW-0326">Glycosidase</keyword>
<dbReference type="InterPro" id="IPR000933">
    <property type="entry name" value="Glyco_hydro_29"/>
</dbReference>
<dbReference type="InterPro" id="IPR057739">
    <property type="entry name" value="Glyco_hydro_29_N"/>
</dbReference>
<dbReference type="SMART" id="SM00812">
    <property type="entry name" value="Alpha_L_fucos"/>
    <property type="match status" value="1"/>
</dbReference>
<evidence type="ECO:0000256" key="4">
    <source>
        <dbReference type="ARBA" id="ARBA00022729"/>
    </source>
</evidence>
<evidence type="ECO:0000256" key="2">
    <source>
        <dbReference type="ARBA" id="ARBA00007951"/>
    </source>
</evidence>
<evidence type="ECO:0000313" key="10">
    <source>
        <dbReference type="Proteomes" id="UP000288547"/>
    </source>
</evidence>
<evidence type="ECO:0000256" key="1">
    <source>
        <dbReference type="ARBA" id="ARBA00004071"/>
    </source>
</evidence>
<dbReference type="PANTHER" id="PTHR10030">
    <property type="entry name" value="ALPHA-L-FUCOSIDASE"/>
    <property type="match status" value="1"/>
</dbReference>
<keyword evidence="4" id="KW-0732">Signal</keyword>
<dbReference type="GO" id="GO:0005764">
    <property type="term" value="C:lysosome"/>
    <property type="evidence" value="ECO:0007669"/>
    <property type="project" value="TreeGrafter"/>
</dbReference>
<evidence type="ECO:0000256" key="3">
    <source>
        <dbReference type="ARBA" id="ARBA00012662"/>
    </source>
</evidence>
<proteinExistence type="inferred from homology"/>
<keyword evidence="5" id="KW-0378">Hydrolase</keyword>
<dbReference type="SUPFAM" id="SSF51445">
    <property type="entry name" value="(Trans)glycosidases"/>
    <property type="match status" value="1"/>
</dbReference>
<dbReference type="Proteomes" id="UP000288547">
    <property type="component" value="Unassembled WGS sequence"/>
</dbReference>
<sequence>MSSPAEASIDIDPAAHAWFDQARLGMFIHWGPYAVAARHEQVMLRETMAPEHYERYGDYFDADLFDADALADAAWNAGMRYAVLTAKHHDGYCLWPSALTDWSVSRTLGGRDLVREFVNAFRARGLRIGLYYSLLDWHHPDFTIDGVHPQRGGDVDALNVGRDIARYRAYLHGQVEELLTGYGAIDYLFFDFSYGEGRNGLPGKGAETWDSETLLARVRELQPGILVNDRLEIPGDLVTPEQQMPMGTIGEAADAPRWEVCQTLSGSWGYDVTVGQRRSSRQLLEQLVTATAQGGNLLLNVGPDARGRLEPAAATVLDDFATWFALHARTVHGAGPAGLGPGQAGVTATAAGDRVWLHLLHWPHRHLVLPGLRGRVRFARFVHDGSEVALAPHRDTADLMNEHTVFRVPADAEALVLPITPPDVLLPVIELHLTA</sequence>
<evidence type="ECO:0000256" key="7">
    <source>
        <dbReference type="PIRSR" id="PIRSR001092-1"/>
    </source>
</evidence>
<evidence type="ECO:0000256" key="6">
    <source>
        <dbReference type="ARBA" id="ARBA00023295"/>
    </source>
</evidence>
<dbReference type="GO" id="GO:0016139">
    <property type="term" value="P:glycoside catabolic process"/>
    <property type="evidence" value="ECO:0007669"/>
    <property type="project" value="TreeGrafter"/>
</dbReference>
<evidence type="ECO:0000259" key="8">
    <source>
        <dbReference type="Pfam" id="PF01120"/>
    </source>
</evidence>
<dbReference type="PRINTS" id="PR00741">
    <property type="entry name" value="GLHYDRLASE29"/>
</dbReference>
<dbReference type="InterPro" id="IPR017853">
    <property type="entry name" value="GH"/>
</dbReference>
<protein>
    <recommendedName>
        <fullName evidence="3">alpha-L-fucosidase</fullName>
        <ecNumber evidence="3">3.2.1.51</ecNumber>
    </recommendedName>
</protein>
<gene>
    <name evidence="9" type="ORF">ELQ90_11185</name>
</gene>
<dbReference type="PANTHER" id="PTHR10030:SF37">
    <property type="entry name" value="ALPHA-L-FUCOSIDASE-RELATED"/>
    <property type="match status" value="1"/>
</dbReference>
<name>A0A444PRQ5_9MICO</name>
<comment type="caution">
    <text evidence="9">The sequence shown here is derived from an EMBL/GenBank/DDBJ whole genome shotgun (WGS) entry which is preliminary data.</text>
</comment>
<keyword evidence="10" id="KW-1185">Reference proteome</keyword>
<dbReference type="EMBL" id="RZNB01000004">
    <property type="protein sequence ID" value="RWZ49906.1"/>
    <property type="molecule type" value="Genomic_DNA"/>
</dbReference>
<dbReference type="Pfam" id="PF01120">
    <property type="entry name" value="Alpha_L_fucos"/>
    <property type="match status" value="1"/>
</dbReference>
<feature type="site" description="May be important for catalysis" evidence="7">
    <location>
        <position position="261"/>
    </location>
</feature>
<feature type="domain" description="Glycoside hydrolase family 29 N-terminal" evidence="8">
    <location>
        <begin position="14"/>
        <end position="326"/>
    </location>
</feature>
<comment type="similarity">
    <text evidence="2">Belongs to the glycosyl hydrolase 29 family.</text>
</comment>
<dbReference type="EC" id="3.2.1.51" evidence="3"/>
<evidence type="ECO:0000256" key="5">
    <source>
        <dbReference type="ARBA" id="ARBA00022801"/>
    </source>
</evidence>
<comment type="function">
    <text evidence="1">Alpha-L-fucosidase is responsible for hydrolyzing the alpha-1,6-linked fucose joined to the reducing-end N-acetylglucosamine of the carbohydrate moieties of glycoproteins.</text>
</comment>
<dbReference type="PIRSF" id="PIRSF001092">
    <property type="entry name" value="Alpha-L-fucosidase"/>
    <property type="match status" value="1"/>
</dbReference>
<dbReference type="RefSeq" id="WP_128495366.1">
    <property type="nucleotide sequence ID" value="NZ_RZNB01000004.1"/>
</dbReference>
<dbReference type="Gene3D" id="3.20.20.80">
    <property type="entry name" value="Glycosidases"/>
    <property type="match status" value="1"/>
</dbReference>
<dbReference type="InterPro" id="IPR016286">
    <property type="entry name" value="FUC_metazoa-typ"/>
</dbReference>
<accession>A0A444PRQ5</accession>
<reference evidence="9 10" key="1">
    <citation type="submission" date="2018-12" db="EMBL/GenBank/DDBJ databases">
        <authorList>
            <person name="Li F."/>
        </authorList>
    </citation>
    <scope>NUCLEOTIDE SEQUENCE [LARGE SCALE GENOMIC DNA]</scope>
    <source>
        <strain evidence="9 10">11W25H-1</strain>
    </source>
</reference>
<organism evidence="9 10">
    <name type="scientific">Labedella phragmitis</name>
    <dbReference type="NCBI Taxonomy" id="2498849"/>
    <lineage>
        <taxon>Bacteria</taxon>
        <taxon>Bacillati</taxon>
        <taxon>Actinomycetota</taxon>
        <taxon>Actinomycetes</taxon>
        <taxon>Micrococcales</taxon>
        <taxon>Microbacteriaceae</taxon>
        <taxon>Labedella</taxon>
    </lineage>
</organism>
<dbReference type="GO" id="GO:0004560">
    <property type="term" value="F:alpha-L-fucosidase activity"/>
    <property type="evidence" value="ECO:0007669"/>
    <property type="project" value="InterPro"/>
</dbReference>